<feature type="transmembrane region" description="Helical" evidence="7">
    <location>
        <begin position="177"/>
        <end position="196"/>
    </location>
</feature>
<comment type="caution">
    <text evidence="9">The sequence shown here is derived from an EMBL/GenBank/DDBJ whole genome shotgun (WGS) entry which is preliminary data.</text>
</comment>
<reference evidence="9" key="1">
    <citation type="submission" date="2016-10" db="EMBL/GenBank/DDBJ databases">
        <title>Sequence of Gallionella enrichment culture.</title>
        <authorList>
            <person name="Poehlein A."/>
            <person name="Muehling M."/>
            <person name="Daniel R."/>
        </authorList>
    </citation>
    <scope>NUCLEOTIDE SEQUENCE</scope>
</reference>
<name>A0A1J5QR74_9ZZZZ</name>
<proteinExistence type="predicted"/>
<evidence type="ECO:0000256" key="4">
    <source>
        <dbReference type="ARBA" id="ARBA00022692"/>
    </source>
</evidence>
<keyword evidence="6 7" id="KW-0472">Membrane</keyword>
<accession>A0A1J5QR74</accession>
<feature type="transmembrane region" description="Helical" evidence="7">
    <location>
        <begin position="86"/>
        <end position="112"/>
    </location>
</feature>
<dbReference type="NCBIfam" id="TIGR00711">
    <property type="entry name" value="efflux_EmrB"/>
    <property type="match status" value="1"/>
</dbReference>
<protein>
    <submittedName>
        <fullName evidence="9">Putative MFS-type transporter EfpA</fullName>
    </submittedName>
</protein>
<dbReference type="EMBL" id="MLJW01001125">
    <property type="protein sequence ID" value="OIQ79995.1"/>
    <property type="molecule type" value="Genomic_DNA"/>
</dbReference>
<dbReference type="InterPro" id="IPR020846">
    <property type="entry name" value="MFS_dom"/>
</dbReference>
<feature type="transmembrane region" description="Helical" evidence="7">
    <location>
        <begin position="368"/>
        <end position="391"/>
    </location>
</feature>
<dbReference type="Pfam" id="PF07690">
    <property type="entry name" value="MFS_1"/>
    <property type="match status" value="1"/>
</dbReference>
<dbReference type="GO" id="GO:0022857">
    <property type="term" value="F:transmembrane transporter activity"/>
    <property type="evidence" value="ECO:0007669"/>
    <property type="project" value="InterPro"/>
</dbReference>
<keyword evidence="5 7" id="KW-1133">Transmembrane helix</keyword>
<sequence length="491" mass="51136">MTSDVVEIDPALLDPKRWKALGVIAIAQLMVVLDASIVNLALPSAKRALHISNANQQWVITAYTLAFGGLLLLGGRIADYVGRKRIFIVGLLGFAAASALGGMAPSAAWLFGARALQGAFGALLAPAALSLITVNFILPKERAKAFGVFGAIAGGGAAIGLLLGGVLTQYFSWRWCLGVNVPIAIIAASLAVPFVTESKATGAHSYDLPGALTATLGLVSLVYGFTKAALDGWSSPVSLTFFAIALLLLVAFVLIELRTKSPLLPMRVLLERNRGGSYLASLIVGAGLFAMFLFLGLYLQVILGYSPVKSGFAFLPFSITIILTAGLAANLLPKIGPRPLMVTGLFFAAVGLLYLTRITPLTSYATHVLPAMVLMSFGLALVFIPLSTTALHDVGHDDAGVASALINTSQQVGGSLGTALLNTVAATATSSYAAAHTSMGKMLMPFALTHGYTNAFKAGAAMLALAAVVIFFTIRVGKDSLVERDEIAHFG</sequence>
<dbReference type="PROSITE" id="PS00216">
    <property type="entry name" value="SUGAR_TRANSPORT_1"/>
    <property type="match status" value="1"/>
</dbReference>
<dbReference type="PROSITE" id="PS50850">
    <property type="entry name" value="MFS"/>
    <property type="match status" value="1"/>
</dbReference>
<feature type="transmembrane region" description="Helical" evidence="7">
    <location>
        <begin position="118"/>
        <end position="138"/>
    </location>
</feature>
<dbReference type="PANTHER" id="PTHR42718">
    <property type="entry name" value="MAJOR FACILITATOR SUPERFAMILY MULTIDRUG TRANSPORTER MFSC"/>
    <property type="match status" value="1"/>
</dbReference>
<organism evidence="9">
    <name type="scientific">mine drainage metagenome</name>
    <dbReference type="NCBI Taxonomy" id="410659"/>
    <lineage>
        <taxon>unclassified sequences</taxon>
        <taxon>metagenomes</taxon>
        <taxon>ecological metagenomes</taxon>
    </lineage>
</organism>
<dbReference type="PRINTS" id="PR01036">
    <property type="entry name" value="TCRTETB"/>
</dbReference>
<keyword evidence="2" id="KW-0813">Transport</keyword>
<evidence type="ECO:0000256" key="6">
    <source>
        <dbReference type="ARBA" id="ARBA00023136"/>
    </source>
</evidence>
<feature type="transmembrane region" description="Helical" evidence="7">
    <location>
        <begin position="145"/>
        <end position="171"/>
    </location>
</feature>
<dbReference type="PANTHER" id="PTHR42718:SF46">
    <property type="entry name" value="BLR6921 PROTEIN"/>
    <property type="match status" value="1"/>
</dbReference>
<evidence type="ECO:0000256" key="2">
    <source>
        <dbReference type="ARBA" id="ARBA00022448"/>
    </source>
</evidence>
<dbReference type="InterPro" id="IPR005829">
    <property type="entry name" value="Sugar_transporter_CS"/>
</dbReference>
<evidence type="ECO:0000256" key="1">
    <source>
        <dbReference type="ARBA" id="ARBA00004651"/>
    </source>
</evidence>
<evidence type="ECO:0000256" key="3">
    <source>
        <dbReference type="ARBA" id="ARBA00022475"/>
    </source>
</evidence>
<dbReference type="Gene3D" id="1.20.1720.10">
    <property type="entry name" value="Multidrug resistance protein D"/>
    <property type="match status" value="1"/>
</dbReference>
<dbReference type="InterPro" id="IPR011701">
    <property type="entry name" value="MFS"/>
</dbReference>
<feature type="transmembrane region" description="Helical" evidence="7">
    <location>
        <begin position="208"/>
        <end position="225"/>
    </location>
</feature>
<dbReference type="CDD" id="cd17321">
    <property type="entry name" value="MFS_MMR_MDR_like"/>
    <property type="match status" value="1"/>
</dbReference>
<feature type="transmembrane region" description="Helical" evidence="7">
    <location>
        <begin position="278"/>
        <end position="299"/>
    </location>
</feature>
<feature type="transmembrane region" description="Helical" evidence="7">
    <location>
        <begin position="54"/>
        <end position="74"/>
    </location>
</feature>
<evidence type="ECO:0000313" key="9">
    <source>
        <dbReference type="EMBL" id="OIQ79995.1"/>
    </source>
</evidence>
<feature type="transmembrane region" description="Helical" evidence="7">
    <location>
        <begin position="455"/>
        <end position="474"/>
    </location>
</feature>
<dbReference type="Gene3D" id="1.20.1250.20">
    <property type="entry name" value="MFS general substrate transporter like domains"/>
    <property type="match status" value="1"/>
</dbReference>
<dbReference type="SUPFAM" id="SSF103473">
    <property type="entry name" value="MFS general substrate transporter"/>
    <property type="match status" value="1"/>
</dbReference>
<dbReference type="GO" id="GO:0005886">
    <property type="term" value="C:plasma membrane"/>
    <property type="evidence" value="ECO:0007669"/>
    <property type="project" value="UniProtKB-SubCell"/>
</dbReference>
<feature type="transmembrane region" description="Helical" evidence="7">
    <location>
        <begin position="311"/>
        <end position="332"/>
    </location>
</feature>
<feature type="transmembrane region" description="Helical" evidence="7">
    <location>
        <begin position="412"/>
        <end position="435"/>
    </location>
</feature>
<keyword evidence="4 7" id="KW-0812">Transmembrane</keyword>
<feature type="transmembrane region" description="Helical" evidence="7">
    <location>
        <begin position="20"/>
        <end position="42"/>
    </location>
</feature>
<evidence type="ECO:0000256" key="5">
    <source>
        <dbReference type="ARBA" id="ARBA00022989"/>
    </source>
</evidence>
<dbReference type="InterPro" id="IPR036259">
    <property type="entry name" value="MFS_trans_sf"/>
</dbReference>
<evidence type="ECO:0000259" key="8">
    <source>
        <dbReference type="PROSITE" id="PS50850"/>
    </source>
</evidence>
<comment type="subcellular location">
    <subcellularLocation>
        <location evidence="1">Cell membrane</location>
        <topology evidence="1">Multi-pass membrane protein</topology>
    </subcellularLocation>
</comment>
<feature type="domain" description="Major facilitator superfamily (MFS) profile" evidence="8">
    <location>
        <begin position="20"/>
        <end position="478"/>
    </location>
</feature>
<evidence type="ECO:0000256" key="7">
    <source>
        <dbReference type="SAM" id="Phobius"/>
    </source>
</evidence>
<feature type="transmembrane region" description="Helical" evidence="7">
    <location>
        <begin position="237"/>
        <end position="257"/>
    </location>
</feature>
<dbReference type="AlphaFoldDB" id="A0A1J5QR74"/>
<keyword evidence="3" id="KW-1003">Cell membrane</keyword>
<feature type="transmembrane region" description="Helical" evidence="7">
    <location>
        <begin position="339"/>
        <end position="356"/>
    </location>
</feature>
<dbReference type="InterPro" id="IPR004638">
    <property type="entry name" value="EmrB-like"/>
</dbReference>
<gene>
    <name evidence="9" type="primary">efpA_3</name>
    <name evidence="9" type="ORF">GALL_382550</name>
</gene>